<dbReference type="AlphaFoldDB" id="A0A1C0ARB6"/>
<dbReference type="EMBL" id="MBQD01000005">
    <property type="protein sequence ID" value="OCL36840.1"/>
    <property type="molecule type" value="Genomic_DNA"/>
</dbReference>
<protein>
    <submittedName>
        <fullName evidence="1">Uncharacterized protein</fullName>
    </submittedName>
</protein>
<keyword evidence="2" id="KW-1185">Reference proteome</keyword>
<evidence type="ECO:0000313" key="2">
    <source>
        <dbReference type="Proteomes" id="UP000093501"/>
    </source>
</evidence>
<evidence type="ECO:0000313" key="1">
    <source>
        <dbReference type="EMBL" id="OCL36840.1"/>
    </source>
</evidence>
<organism evidence="1 2">
    <name type="scientific">Tessaracoccus lapidicaptus</name>
    <dbReference type="NCBI Taxonomy" id="1427523"/>
    <lineage>
        <taxon>Bacteria</taxon>
        <taxon>Bacillati</taxon>
        <taxon>Actinomycetota</taxon>
        <taxon>Actinomycetes</taxon>
        <taxon>Propionibacteriales</taxon>
        <taxon>Propionibacteriaceae</taxon>
        <taxon>Tessaracoccus</taxon>
    </lineage>
</organism>
<dbReference type="Proteomes" id="UP000093501">
    <property type="component" value="Unassembled WGS sequence"/>
</dbReference>
<name>A0A1C0ARB6_9ACTN</name>
<sequence length="253" mass="27898">MVSSRLAAVEFWDREIGRWVTGDHRLHPDLERWRATYSGRGAGAVDMTMMPEPYIGPLGGNNTPALVMLGLNPGAPAPAFQSMEGIYTERVRETSYGDWASSGPYTDDAWETAHGRNRYHQNRLSFARRLHGDDSIQNHDLLYIELYPFHSKAVTAAIAPPSDLLSRFVLDPISELETPFVFAFGKPWLKAATRLGLGDGHQLLVSWATASRSARIFPLTRNQRLVVVTQLGYAGPPGASDTDALIGALHSRA</sequence>
<dbReference type="NCBIfam" id="NF047634">
    <property type="entry name" value="antiviral_Brig1"/>
    <property type="match status" value="1"/>
</dbReference>
<proteinExistence type="predicted"/>
<gene>
    <name evidence="1" type="ORF">BCR15_12935</name>
</gene>
<comment type="caution">
    <text evidence="1">The sequence shown here is derived from an EMBL/GenBank/DDBJ whole genome shotgun (WGS) entry which is preliminary data.</text>
</comment>
<reference evidence="2" key="1">
    <citation type="submission" date="2016-07" db="EMBL/GenBank/DDBJ databases">
        <authorList>
            <person name="Florea S."/>
            <person name="Webb J.S."/>
            <person name="Jaromczyk J."/>
            <person name="Schardl C.L."/>
        </authorList>
    </citation>
    <scope>NUCLEOTIDE SEQUENCE [LARGE SCALE GENOMIC DNA]</scope>
    <source>
        <strain evidence="2">IPBSL-7</strain>
    </source>
</reference>
<accession>A0A1C0ARB6</accession>